<evidence type="ECO:0000313" key="2">
    <source>
        <dbReference type="EMBL" id="CAI6375636.1"/>
    </source>
</evidence>
<feature type="compositionally biased region" description="Basic and acidic residues" evidence="1">
    <location>
        <begin position="54"/>
        <end position="70"/>
    </location>
</feature>
<reference evidence="2 3" key="1">
    <citation type="submission" date="2023-01" db="EMBL/GenBank/DDBJ databases">
        <authorList>
            <person name="Whitehead M."/>
        </authorList>
    </citation>
    <scope>NUCLEOTIDE SEQUENCE [LARGE SCALE GENOMIC DNA]</scope>
</reference>
<dbReference type="AlphaFoldDB" id="A0AAV0Y860"/>
<gene>
    <name evidence="2" type="ORF">MEUPH1_LOCUS29105</name>
</gene>
<keyword evidence="3" id="KW-1185">Reference proteome</keyword>
<dbReference type="EMBL" id="CARXXK010001350">
    <property type="protein sequence ID" value="CAI6375636.1"/>
    <property type="molecule type" value="Genomic_DNA"/>
</dbReference>
<protein>
    <submittedName>
        <fullName evidence="2">Uncharacterized protein</fullName>
    </submittedName>
</protein>
<accession>A0AAV0Y860</accession>
<sequence>MDKWLKKVEPDTEPTQLILNETEIIDEPEPLLSSFITDSSLVTEQELEVSQPSKTDKKKNLLKESLMKNG</sequence>
<evidence type="ECO:0000256" key="1">
    <source>
        <dbReference type="SAM" id="MobiDB-lite"/>
    </source>
</evidence>
<dbReference type="Proteomes" id="UP001160148">
    <property type="component" value="Unassembled WGS sequence"/>
</dbReference>
<feature type="region of interest" description="Disordered" evidence="1">
    <location>
        <begin position="45"/>
        <end position="70"/>
    </location>
</feature>
<evidence type="ECO:0000313" key="3">
    <source>
        <dbReference type="Proteomes" id="UP001160148"/>
    </source>
</evidence>
<organism evidence="2 3">
    <name type="scientific">Macrosiphum euphorbiae</name>
    <name type="common">potato aphid</name>
    <dbReference type="NCBI Taxonomy" id="13131"/>
    <lineage>
        <taxon>Eukaryota</taxon>
        <taxon>Metazoa</taxon>
        <taxon>Ecdysozoa</taxon>
        <taxon>Arthropoda</taxon>
        <taxon>Hexapoda</taxon>
        <taxon>Insecta</taxon>
        <taxon>Pterygota</taxon>
        <taxon>Neoptera</taxon>
        <taxon>Paraneoptera</taxon>
        <taxon>Hemiptera</taxon>
        <taxon>Sternorrhyncha</taxon>
        <taxon>Aphidomorpha</taxon>
        <taxon>Aphidoidea</taxon>
        <taxon>Aphididae</taxon>
        <taxon>Macrosiphini</taxon>
        <taxon>Macrosiphum</taxon>
    </lineage>
</organism>
<comment type="caution">
    <text evidence="2">The sequence shown here is derived from an EMBL/GenBank/DDBJ whole genome shotgun (WGS) entry which is preliminary data.</text>
</comment>
<proteinExistence type="predicted"/>
<name>A0AAV0Y860_9HEMI</name>